<dbReference type="InterPro" id="IPR010051">
    <property type="entry name" value="Periplasm_NO3_reductase_lsu"/>
</dbReference>
<evidence type="ECO:0000259" key="15">
    <source>
        <dbReference type="PROSITE" id="PS51669"/>
    </source>
</evidence>
<feature type="binding site" evidence="13">
    <location>
        <begin position="214"/>
        <end position="221"/>
    </location>
    <ligand>
        <name>Mo-bis(molybdopterin guanine dinucleotide)</name>
        <dbReference type="ChEBI" id="CHEBI:60539"/>
    </ligand>
</feature>
<feature type="binding site" evidence="13">
    <location>
        <position position="484"/>
    </location>
    <ligand>
        <name>Mo-bis(molybdopterin guanine dinucleotide)</name>
        <dbReference type="ChEBI" id="CHEBI:60539"/>
    </ligand>
</feature>
<keyword evidence="5 13" id="KW-0479">Metal-binding</keyword>
<dbReference type="CDD" id="cd02791">
    <property type="entry name" value="MopB_CT_Nitrate-R-NapA-like"/>
    <property type="match status" value="1"/>
</dbReference>
<evidence type="ECO:0000313" key="17">
    <source>
        <dbReference type="Proteomes" id="UP000241566"/>
    </source>
</evidence>
<feature type="binding site" evidence="13">
    <location>
        <begin position="510"/>
        <end position="511"/>
    </location>
    <ligand>
        <name>Mo-bis(molybdopterin guanine dinucleotide)</name>
        <dbReference type="ChEBI" id="CHEBI:60539"/>
    </ligand>
</feature>
<feature type="binding site" evidence="13">
    <location>
        <position position="152"/>
    </location>
    <ligand>
        <name>Mo-bis(molybdopterin guanine dinucleotide)</name>
        <dbReference type="ChEBI" id="CHEBI:60539"/>
    </ligand>
</feature>
<feature type="binding site" evidence="13">
    <location>
        <position position="560"/>
    </location>
    <ligand>
        <name>Mo-bis(molybdopterin guanine dinucleotide)</name>
        <dbReference type="ChEBI" id="CHEBI:60539"/>
    </ligand>
</feature>
<evidence type="ECO:0000256" key="7">
    <source>
        <dbReference type="ARBA" id="ARBA00022764"/>
    </source>
</evidence>
<feature type="binding site" evidence="13">
    <location>
        <position position="55"/>
    </location>
    <ligand>
        <name>[4Fe-4S] cluster</name>
        <dbReference type="ChEBI" id="CHEBI:49883"/>
    </ligand>
</feature>
<keyword evidence="2 13" id="KW-0813">Transport</keyword>
<protein>
    <recommendedName>
        <fullName evidence="13">Periplasmic nitrate reductase</fullName>
        <ecNumber evidence="13">1.9.6.1</ecNumber>
    </recommendedName>
</protein>
<feature type="binding site" evidence="13">
    <location>
        <position position="378"/>
    </location>
    <ligand>
        <name>Mo-bis(molybdopterin guanine dinucleotide)</name>
        <dbReference type="ChEBI" id="CHEBI:60539"/>
    </ligand>
</feature>
<dbReference type="Pfam" id="PF01568">
    <property type="entry name" value="Molydop_binding"/>
    <property type="match status" value="1"/>
</dbReference>
<feature type="binding site" evidence="13">
    <location>
        <position position="533"/>
    </location>
    <ligand>
        <name>Mo-bis(molybdopterin guanine dinucleotide)</name>
        <dbReference type="ChEBI" id="CHEBI:60539"/>
    </ligand>
</feature>
<dbReference type="PROSITE" id="PS51669">
    <property type="entry name" value="4FE4S_MOW_BIS_MGD"/>
    <property type="match status" value="1"/>
</dbReference>
<dbReference type="InterPro" id="IPR041957">
    <property type="entry name" value="CT_Nitrate-R-NapA-like"/>
</dbReference>
<dbReference type="InterPro" id="IPR006963">
    <property type="entry name" value="Mopterin_OxRdtase_4Fe-4S_dom"/>
</dbReference>
<dbReference type="InterPro" id="IPR006656">
    <property type="entry name" value="Mopterin_OxRdtase"/>
</dbReference>
<evidence type="ECO:0000256" key="4">
    <source>
        <dbReference type="ARBA" id="ARBA00022505"/>
    </source>
</evidence>
<dbReference type="SUPFAM" id="SSF53706">
    <property type="entry name" value="Formate dehydrogenase/DMSO reductase, domains 1-3"/>
    <property type="match status" value="1"/>
</dbReference>
<dbReference type="HAMAP" id="MF_01630">
    <property type="entry name" value="Nitrate_reduct_NapA"/>
    <property type="match status" value="1"/>
</dbReference>
<feature type="binding site" evidence="13">
    <location>
        <position position="83"/>
    </location>
    <ligand>
        <name>[4Fe-4S] cluster</name>
        <dbReference type="ChEBI" id="CHEBI:49883"/>
    </ligand>
</feature>
<dbReference type="PANTHER" id="PTHR43105:SF11">
    <property type="entry name" value="PERIPLASMIC NITRATE REDUCTASE"/>
    <property type="match status" value="1"/>
</dbReference>
<dbReference type="NCBIfam" id="NF010055">
    <property type="entry name" value="PRK13532.1"/>
    <property type="match status" value="1"/>
</dbReference>
<dbReference type="InterPro" id="IPR006311">
    <property type="entry name" value="TAT_signal"/>
</dbReference>
<dbReference type="InterPro" id="IPR027467">
    <property type="entry name" value="MopterinOxRdtase_cofactor_BS"/>
</dbReference>
<evidence type="ECO:0000256" key="10">
    <source>
        <dbReference type="ARBA" id="ARBA00023004"/>
    </source>
</evidence>
<keyword evidence="4 13" id="KW-0500">Molybdenum</keyword>
<dbReference type="Pfam" id="PF00384">
    <property type="entry name" value="Molybdopterin"/>
    <property type="match status" value="1"/>
</dbReference>
<comment type="cofactor">
    <cofactor evidence="13">
        <name>Mo-bis(molybdopterin guanine dinucleotide)</name>
        <dbReference type="ChEBI" id="CHEBI:60539"/>
    </cofactor>
    <text evidence="13">Binds 1 molybdenum-bis(molybdopterin guanine dinucleotide) (Mo-bis-MGD) cofactor per subunit.</text>
</comment>
<proteinExistence type="inferred from homology"/>
<feature type="chain" id="PRO_5046916140" description="Periplasmic nitrate reductase" evidence="14">
    <location>
        <begin position="30"/>
        <end position="828"/>
    </location>
</feature>
<feature type="binding site" evidence="13">
    <location>
        <position position="794"/>
    </location>
    <ligand>
        <name>substrate</name>
    </ligand>
</feature>
<feature type="binding site" evidence="13">
    <location>
        <position position="819"/>
    </location>
    <ligand>
        <name>Mo-bis(molybdopterin guanine dinucleotide)</name>
        <dbReference type="ChEBI" id="CHEBI:60539"/>
    </ligand>
</feature>
<dbReference type="SMART" id="SM00926">
    <property type="entry name" value="Molybdop_Fe4S4"/>
    <property type="match status" value="1"/>
</dbReference>
<comment type="subunit">
    <text evidence="13">Component of the periplasmic nitrate reductase NapAB complex composed of NapA and NapB.</text>
</comment>
<comment type="PTM">
    <text evidence="13">Predicted to be exported by the Tat system. The position of the signal peptide cleavage has not been experimentally proven.</text>
</comment>
<feature type="binding site" evidence="13">
    <location>
        <position position="802"/>
    </location>
    <ligand>
        <name>Mo-bis(molybdopterin guanine dinucleotide)</name>
        <dbReference type="ChEBI" id="CHEBI:60539"/>
    </ligand>
</feature>
<dbReference type="PROSITE" id="PS51318">
    <property type="entry name" value="TAT"/>
    <property type="match status" value="1"/>
</dbReference>
<dbReference type="Pfam" id="PF04879">
    <property type="entry name" value="Molybdop_Fe4S4"/>
    <property type="match status" value="1"/>
</dbReference>
<evidence type="ECO:0000256" key="2">
    <source>
        <dbReference type="ARBA" id="ARBA00022448"/>
    </source>
</evidence>
<feature type="binding site" evidence="13">
    <location>
        <position position="85"/>
    </location>
    <ligand>
        <name>Mo-bis(molybdopterin guanine dinucleotide)</name>
        <dbReference type="ChEBI" id="CHEBI:60539"/>
    </ligand>
</feature>
<feature type="binding site" evidence="13">
    <location>
        <position position="181"/>
    </location>
    <ligand>
        <name>Mo-bis(molybdopterin guanine dinucleotide)</name>
        <dbReference type="ChEBI" id="CHEBI:60539"/>
    </ligand>
</feature>
<feature type="signal peptide" evidence="14">
    <location>
        <begin position="1"/>
        <end position="29"/>
    </location>
</feature>
<dbReference type="InterPro" id="IPR006657">
    <property type="entry name" value="MoPterin_dinucl-bd_dom"/>
</dbReference>
<dbReference type="EMBL" id="PYOI01000012">
    <property type="protein sequence ID" value="PSV82496.1"/>
    <property type="molecule type" value="Genomic_DNA"/>
</dbReference>
<keyword evidence="17" id="KW-1185">Reference proteome</keyword>
<evidence type="ECO:0000256" key="5">
    <source>
        <dbReference type="ARBA" id="ARBA00022723"/>
    </source>
</evidence>
<dbReference type="EC" id="1.9.6.1" evidence="13"/>
<keyword evidence="10 13" id="KW-0408">Iron</keyword>
<gene>
    <name evidence="13" type="primary">napA</name>
    <name evidence="16" type="ORF">CTM94_10120</name>
</gene>
<evidence type="ECO:0000313" key="16">
    <source>
        <dbReference type="EMBL" id="PSV82496.1"/>
    </source>
</evidence>
<evidence type="ECO:0000256" key="14">
    <source>
        <dbReference type="SAM" id="SignalP"/>
    </source>
</evidence>
<feature type="binding site" evidence="13">
    <location>
        <position position="48"/>
    </location>
    <ligand>
        <name>[4Fe-4S] cluster</name>
        <dbReference type="ChEBI" id="CHEBI:49883"/>
    </ligand>
</feature>
<feature type="binding site" evidence="13">
    <location>
        <position position="51"/>
    </location>
    <ligand>
        <name>[4Fe-4S] cluster</name>
        <dbReference type="ChEBI" id="CHEBI:49883"/>
    </ligand>
</feature>
<comment type="cofactor">
    <cofactor evidence="13">
        <name>[4Fe-4S] cluster</name>
        <dbReference type="ChEBI" id="CHEBI:49883"/>
    </cofactor>
    <text evidence="13">Binds 1 [4Fe-4S] cluster.</text>
</comment>
<comment type="similarity">
    <text evidence="1 13">Belongs to the prokaryotic molybdopterin-containing oxidoreductase family. NasA/NapA/NarB subfamily.</text>
</comment>
<evidence type="ECO:0000256" key="1">
    <source>
        <dbReference type="ARBA" id="ARBA00008747"/>
    </source>
</evidence>
<dbReference type="Gene3D" id="3.40.50.740">
    <property type="match status" value="1"/>
</dbReference>
<evidence type="ECO:0000256" key="6">
    <source>
        <dbReference type="ARBA" id="ARBA00022729"/>
    </source>
</evidence>
<name>A0ABX5GG79_PHOLE</name>
<comment type="caution">
    <text evidence="16">The sequence shown here is derived from an EMBL/GenBank/DDBJ whole genome shotgun (WGS) entry which is preliminary data.</text>
</comment>
<organism evidence="16 17">
    <name type="scientific">Photobacterium leiognathi</name>
    <dbReference type="NCBI Taxonomy" id="553611"/>
    <lineage>
        <taxon>Bacteria</taxon>
        <taxon>Pseudomonadati</taxon>
        <taxon>Pseudomonadota</taxon>
        <taxon>Gammaproteobacteria</taxon>
        <taxon>Vibrionales</taxon>
        <taxon>Vibrionaceae</taxon>
        <taxon>Photobacterium</taxon>
    </lineage>
</organism>
<dbReference type="RefSeq" id="WP_045064414.1">
    <property type="nucleotide sequence ID" value="NZ_CP131601.1"/>
</dbReference>
<dbReference type="Gene3D" id="2.40.40.20">
    <property type="match status" value="1"/>
</dbReference>
<feature type="domain" description="4Fe-4S Mo/W bis-MGD-type" evidence="15">
    <location>
        <begin position="41"/>
        <end position="97"/>
    </location>
</feature>
<evidence type="ECO:0000256" key="8">
    <source>
        <dbReference type="ARBA" id="ARBA00022982"/>
    </source>
</evidence>
<dbReference type="CDD" id="cd02754">
    <property type="entry name" value="MopB_Nitrate-R-NapA-like"/>
    <property type="match status" value="1"/>
</dbReference>
<keyword evidence="8 13" id="KW-0249">Electron transport</keyword>
<accession>A0ABX5GG79</accession>
<evidence type="ECO:0000256" key="12">
    <source>
        <dbReference type="ARBA" id="ARBA00023063"/>
    </source>
</evidence>
<feature type="binding site" evidence="13">
    <location>
        <position position="374"/>
    </location>
    <ligand>
        <name>Mo-bis(molybdopterin guanine dinucleotide)</name>
        <dbReference type="ChEBI" id="CHEBI:60539"/>
    </ligand>
</feature>
<comment type="catalytic activity">
    <reaction evidence="13">
        <text>2 Fe(II)-[cytochrome] + nitrate + 2 H(+) = 2 Fe(III)-[cytochrome] + nitrite + H2O</text>
        <dbReference type="Rhea" id="RHEA:12909"/>
        <dbReference type="Rhea" id="RHEA-COMP:11777"/>
        <dbReference type="Rhea" id="RHEA-COMP:11778"/>
        <dbReference type="ChEBI" id="CHEBI:15377"/>
        <dbReference type="ChEBI" id="CHEBI:15378"/>
        <dbReference type="ChEBI" id="CHEBI:16301"/>
        <dbReference type="ChEBI" id="CHEBI:17632"/>
        <dbReference type="ChEBI" id="CHEBI:29033"/>
        <dbReference type="ChEBI" id="CHEBI:29034"/>
        <dbReference type="EC" id="1.9.6.1"/>
    </reaction>
</comment>
<dbReference type="NCBIfam" id="TIGR01706">
    <property type="entry name" value="NAPA"/>
    <property type="match status" value="1"/>
</dbReference>
<keyword evidence="7 13" id="KW-0574">Periplasm</keyword>
<feature type="binding site" evidence="13">
    <location>
        <begin position="245"/>
        <end position="249"/>
    </location>
    <ligand>
        <name>Mo-bis(molybdopterin guanine dinucleotide)</name>
        <dbReference type="ChEBI" id="CHEBI:60539"/>
    </ligand>
</feature>
<evidence type="ECO:0000256" key="13">
    <source>
        <dbReference type="HAMAP-Rule" id="MF_01630"/>
    </source>
</evidence>
<dbReference type="Gene3D" id="3.40.228.10">
    <property type="entry name" value="Dimethylsulfoxide Reductase, domain 2"/>
    <property type="match status" value="1"/>
</dbReference>
<dbReference type="Proteomes" id="UP000241566">
    <property type="component" value="Unassembled WGS sequence"/>
</dbReference>
<keyword evidence="6 13" id="KW-0732">Signal</keyword>
<sequence length="828" mass="93298">MKMTRRAFVKANAAASAAAVAGITLPASATNLIVSSDETKIKWDKAPCRFCGTGCSVLVGTQNGRVVATQGDPKAPVNKGLNCIKGYFLSKIMYGKDRLQTPMLRMKNGQYDKEGEFTSVSWDTAFDVMADKWKAALKKQGPSGVGMFGSGQWTVMEGYAASKMMKAGFRSNNIDPNARHCMASAVVGFMRTFGIDEPMGCYDDLENADVFVLWGSNMAEMHPVLWTRMTDRRLSHPHVKVNVLSTYQHRSFELADNGMIFKPQTDLAIANFIANYIIQNDAVNWDFVNKHTHFKRAQTDIGYGLRDDNPLQQKAANPNSGDMFPMTFEEYKASVAEYTVEKASEMSGVAPEKLIQLAKYYADPKLKVMSLWTMGMNQHTRGVWMQSLVYNLHLLTGKIATPGNSPFSLTGQPSACGTAREVGTFAHRLPADMVVANPKHREIAEKIWKLPEGTIPPKPGYHAVLQDRMLKDGKLNAYWVMCNNNMQAGPNINEERLPGYRNPENFIVCSDPYPTVTAQAADLILPTAMWVEKEGAYGNAERRTQAWYQQVEAPGEAKSDLWQIMEFSKRFKVEEVWGEELINKMPQYRGKTMYDILFRNGQVDKFPLSETQELNDDAKAQGFYVQKGLFEEYASFGRGHGHDLAPYDTYHQVRGLRWPVVDGKETLWRFKEGSDPYAKKGTDWDFYGKPDGKAWIISAPYEAPPEVPDNEYDMWLCTGRVLEHWHTGTMTRRVPELYKAVPDALCYLHPEDAKKRGLRRGDEVNVASRRGEIRCRVETRGRNRPPVGLAFVPFFDARILVNKLILDATDPLSKQTDFKKCPIKISKV</sequence>
<dbReference type="Gene3D" id="3.30.200.210">
    <property type="match status" value="1"/>
</dbReference>
<dbReference type="SUPFAM" id="SSF50692">
    <property type="entry name" value="ADC-like"/>
    <property type="match status" value="1"/>
</dbReference>
<evidence type="ECO:0000256" key="11">
    <source>
        <dbReference type="ARBA" id="ARBA00023014"/>
    </source>
</evidence>
<dbReference type="PANTHER" id="PTHR43105">
    <property type="entry name" value="RESPIRATORY NITRATE REDUCTASE"/>
    <property type="match status" value="1"/>
</dbReference>
<comment type="subcellular location">
    <subcellularLocation>
        <location evidence="13">Periplasm</location>
    </subcellularLocation>
</comment>
<keyword evidence="3 13" id="KW-0004">4Fe-4S</keyword>
<dbReference type="PROSITE" id="PS00551">
    <property type="entry name" value="MOLYBDOPTERIN_PROK_1"/>
    <property type="match status" value="1"/>
</dbReference>
<dbReference type="InterPro" id="IPR050123">
    <property type="entry name" value="Prok_molybdopt-oxidoreductase"/>
</dbReference>
<keyword evidence="11 13" id="KW-0411">Iron-sulfur</keyword>
<feature type="binding site" evidence="13">
    <location>
        <begin position="718"/>
        <end position="727"/>
    </location>
    <ligand>
        <name>Mo-bis(molybdopterin guanine dinucleotide)</name>
        <dbReference type="ChEBI" id="CHEBI:60539"/>
    </ligand>
</feature>
<feature type="binding site" evidence="13">
    <location>
        <position position="177"/>
    </location>
    <ligand>
        <name>Mo-bis(molybdopterin guanine dinucleotide)</name>
        <dbReference type="ChEBI" id="CHEBI:60539"/>
    </ligand>
</feature>
<feature type="binding site" evidence="13">
    <location>
        <begin position="264"/>
        <end position="266"/>
    </location>
    <ligand>
        <name>Mo-bis(molybdopterin guanine dinucleotide)</name>
        <dbReference type="ChEBI" id="CHEBI:60539"/>
    </ligand>
</feature>
<evidence type="ECO:0000256" key="3">
    <source>
        <dbReference type="ARBA" id="ARBA00022485"/>
    </source>
</evidence>
<keyword evidence="12 13" id="KW-0534">Nitrate assimilation</keyword>
<reference evidence="16 17" key="1">
    <citation type="submission" date="2018-01" db="EMBL/GenBank/DDBJ databases">
        <title>Whole genome sequencing of Histamine producing bacteria.</title>
        <authorList>
            <person name="Butler K."/>
        </authorList>
    </citation>
    <scope>NUCLEOTIDE SEQUENCE [LARGE SCALE GENOMIC DNA]</scope>
    <source>
        <strain evidence="16 17">ATCC 25521</strain>
    </source>
</reference>
<dbReference type="InterPro" id="IPR009010">
    <property type="entry name" value="Asp_de-COase-like_dom_sf"/>
</dbReference>
<comment type="function">
    <text evidence="13">Catalytic subunit of the periplasmic nitrate reductase complex NapAB. Receives electrons from NapB and catalyzes the reduction of nitrate to nitrite.</text>
</comment>
<evidence type="ECO:0000256" key="9">
    <source>
        <dbReference type="ARBA" id="ARBA00023002"/>
    </source>
</evidence>
<keyword evidence="9 13" id="KW-0560">Oxidoreductase</keyword>